<sequence>MTIILEELEQGTDEWLNARLGIPTASCFKNIFTKSMKPTALTGDTASAGKSYLYNLLSQFVSGEPDEPINTKWIERGKALEPEAVAFYEFVNDVQVDRVGIGYLDESRNIAASPDGLMVGGGLEIKCPKLSTHLQYVCEARLPPEYVQQVQGNIWIFDVQWWDFMSYHPESKRQLIIRIKRDDGYIKKLADAVLAFSEKLEQLKKEMA</sequence>
<name>A0A1H6F8P9_9GAMM</name>
<reference evidence="2 3" key="1">
    <citation type="submission" date="2016-10" db="EMBL/GenBank/DDBJ databases">
        <authorList>
            <person name="de Groot N.N."/>
        </authorList>
    </citation>
    <scope>NUCLEOTIDE SEQUENCE [LARGE SCALE GENOMIC DNA]</scope>
    <source>
        <strain evidence="2">MBHS1</strain>
    </source>
</reference>
<dbReference type="Proteomes" id="UP000236724">
    <property type="component" value="Unassembled WGS sequence"/>
</dbReference>
<evidence type="ECO:0000259" key="1">
    <source>
        <dbReference type="Pfam" id="PF09588"/>
    </source>
</evidence>
<gene>
    <name evidence="2" type="ORF">MBHS_02354</name>
</gene>
<keyword evidence="3" id="KW-1185">Reference proteome</keyword>
<dbReference type="AlphaFoldDB" id="A0A1H6F8P9"/>
<dbReference type="PANTHER" id="PTHR46609:SF6">
    <property type="entry name" value="EXONUCLEASE, PHAGE-TYPE_RECB, C-TERMINAL DOMAIN-CONTAINING PROTEIN-RELATED"/>
    <property type="match status" value="1"/>
</dbReference>
<evidence type="ECO:0000313" key="2">
    <source>
        <dbReference type="EMBL" id="SEH06492.1"/>
    </source>
</evidence>
<accession>A0A1H6F8P9</accession>
<dbReference type="EMBL" id="FMSV02000497">
    <property type="protein sequence ID" value="SEH06492.1"/>
    <property type="molecule type" value="Genomic_DNA"/>
</dbReference>
<dbReference type="InterPro" id="IPR011335">
    <property type="entry name" value="Restrct_endonuc-II-like"/>
</dbReference>
<dbReference type="InterPro" id="IPR011604">
    <property type="entry name" value="PDDEXK-like_dom_sf"/>
</dbReference>
<feature type="domain" description="YqaJ viral recombinase" evidence="1">
    <location>
        <begin position="14"/>
        <end position="156"/>
    </location>
</feature>
<proteinExistence type="predicted"/>
<protein>
    <submittedName>
        <fullName evidence="2">YqaJ-like viral recombinase domain protein</fullName>
    </submittedName>
</protein>
<dbReference type="OrthoDB" id="1245848at2"/>
<organism evidence="2 3">
    <name type="scientific">Candidatus Venteria ishoeyi</name>
    <dbReference type="NCBI Taxonomy" id="1899563"/>
    <lineage>
        <taxon>Bacteria</taxon>
        <taxon>Pseudomonadati</taxon>
        <taxon>Pseudomonadota</taxon>
        <taxon>Gammaproteobacteria</taxon>
        <taxon>Thiotrichales</taxon>
        <taxon>Thiotrichaceae</taxon>
        <taxon>Venteria</taxon>
    </lineage>
</organism>
<dbReference type="RefSeq" id="WP_146066742.1">
    <property type="nucleotide sequence ID" value="NZ_FMSV02000497.1"/>
</dbReference>
<dbReference type="PANTHER" id="PTHR46609">
    <property type="entry name" value="EXONUCLEASE, PHAGE-TYPE/RECB, C-TERMINAL DOMAIN-CONTAINING PROTEIN"/>
    <property type="match status" value="1"/>
</dbReference>
<dbReference type="CDD" id="cd22343">
    <property type="entry name" value="PDDEXK_lambda_exonuclease-like"/>
    <property type="match status" value="1"/>
</dbReference>
<dbReference type="InterPro" id="IPR019080">
    <property type="entry name" value="YqaJ_viral_recombinase"/>
</dbReference>
<dbReference type="InterPro" id="IPR051703">
    <property type="entry name" value="NF-kappa-B_Signaling_Reg"/>
</dbReference>
<dbReference type="Gene3D" id="3.90.320.10">
    <property type="match status" value="1"/>
</dbReference>
<evidence type="ECO:0000313" key="3">
    <source>
        <dbReference type="Proteomes" id="UP000236724"/>
    </source>
</evidence>
<dbReference type="Pfam" id="PF09588">
    <property type="entry name" value="YqaJ"/>
    <property type="match status" value="1"/>
</dbReference>
<dbReference type="SUPFAM" id="SSF52980">
    <property type="entry name" value="Restriction endonuclease-like"/>
    <property type="match status" value="1"/>
</dbReference>